<dbReference type="EMBL" id="JMKJ01000590">
    <property type="protein sequence ID" value="KGG50247.1"/>
    <property type="molecule type" value="Genomic_DNA"/>
</dbReference>
<dbReference type="VEuPathDB" id="MicrosporidiaDB:DI09_7p260"/>
<comment type="caution">
    <text evidence="2">The sequence shown here is derived from an EMBL/GenBank/DDBJ whole genome shotgun (WGS) entry which is preliminary data.</text>
</comment>
<dbReference type="AlphaFoldDB" id="A0A098VMD2"/>
<evidence type="ECO:0000313" key="3">
    <source>
        <dbReference type="Proteomes" id="UP000029725"/>
    </source>
</evidence>
<gene>
    <name evidence="2" type="ORF">DI09_7p260</name>
</gene>
<feature type="compositionally biased region" description="Acidic residues" evidence="1">
    <location>
        <begin position="134"/>
        <end position="145"/>
    </location>
</feature>
<dbReference type="Proteomes" id="UP000029725">
    <property type="component" value="Unassembled WGS sequence"/>
</dbReference>
<dbReference type="GeneID" id="25260855"/>
<evidence type="ECO:0000256" key="1">
    <source>
        <dbReference type="SAM" id="MobiDB-lite"/>
    </source>
</evidence>
<dbReference type="OrthoDB" id="6275927at2759"/>
<sequence length="243" mass="27055">MGLDEQVLFELQELIEARVLTSIDVPASIPQHFLNHNMHHIHPSNTQASQWNNTSLFYGPQSIRQGLTSTQPSSLKRSPENLFSKGTLLKQGRFDHSDEEDANGEAEKDPSHNAPMRNNGSQDKAAGEDVLGSDLDDSEEDIDVQDTDNIILCQFEKFERGDHNSAPNDSRFAMEQSWQIMDMPSVDGEKNTPDQGVQDTEMFAENDQHVCTKEGIVACGEGNLYVEDIDNPLASETGFYDAL</sequence>
<reference evidence="2 3" key="1">
    <citation type="submission" date="2014-04" db="EMBL/GenBank/DDBJ databases">
        <title>A new species of microsporidia sheds light on the evolution of extreme parasitism.</title>
        <authorList>
            <person name="Haag K.L."/>
            <person name="James T.Y."/>
            <person name="Larsson R."/>
            <person name="Schaer T.M."/>
            <person name="Refardt D."/>
            <person name="Pombert J.-F."/>
            <person name="Ebert D."/>
        </authorList>
    </citation>
    <scope>NUCLEOTIDE SEQUENCE [LARGE SCALE GENOMIC DNA]</scope>
    <source>
        <strain evidence="2 3">UGP3</strain>
        <tissue evidence="2">Spores</tissue>
    </source>
</reference>
<feature type="compositionally biased region" description="Polar residues" evidence="1">
    <location>
        <begin position="64"/>
        <end position="76"/>
    </location>
</feature>
<proteinExistence type="predicted"/>
<organism evidence="2 3">
    <name type="scientific">Mitosporidium daphniae</name>
    <dbReference type="NCBI Taxonomy" id="1485682"/>
    <lineage>
        <taxon>Eukaryota</taxon>
        <taxon>Fungi</taxon>
        <taxon>Fungi incertae sedis</taxon>
        <taxon>Microsporidia</taxon>
        <taxon>Mitosporidium</taxon>
    </lineage>
</organism>
<feature type="region of interest" description="Disordered" evidence="1">
    <location>
        <begin position="64"/>
        <end position="145"/>
    </location>
</feature>
<name>A0A098VMD2_9MICR</name>
<evidence type="ECO:0000313" key="2">
    <source>
        <dbReference type="EMBL" id="KGG50247.1"/>
    </source>
</evidence>
<protein>
    <submittedName>
        <fullName evidence="2">Uncharacterized protein</fullName>
    </submittedName>
</protein>
<keyword evidence="3" id="KW-1185">Reference proteome</keyword>
<accession>A0A098VMD2</accession>
<dbReference type="RefSeq" id="XP_013236674.1">
    <property type="nucleotide sequence ID" value="XM_013381220.1"/>
</dbReference>
<dbReference type="HOGENOM" id="CLU_1142820_0_0_1"/>